<keyword evidence="2" id="KW-1185">Reference proteome</keyword>
<evidence type="ECO:0000313" key="3">
    <source>
        <dbReference type="RefSeq" id="XP_040965160.1"/>
    </source>
</evidence>
<name>A0ABM3BDP4_GOSHI</name>
<dbReference type="InterPro" id="IPR004242">
    <property type="entry name" value="Transposase_21"/>
</dbReference>
<reference evidence="2" key="1">
    <citation type="journal article" date="2020" name="Nat. Genet.">
        <title>Genomic diversifications of five Gossypium allopolyploid species and their impact on cotton improvement.</title>
        <authorList>
            <person name="Chen Z.J."/>
            <person name="Sreedasyam A."/>
            <person name="Ando A."/>
            <person name="Song Q."/>
            <person name="De Santiago L.M."/>
            <person name="Hulse-Kemp A.M."/>
            <person name="Ding M."/>
            <person name="Ye W."/>
            <person name="Kirkbride R.C."/>
            <person name="Jenkins J."/>
            <person name="Plott C."/>
            <person name="Lovell J."/>
            <person name="Lin Y.M."/>
            <person name="Vaughn R."/>
            <person name="Liu B."/>
            <person name="Simpson S."/>
            <person name="Scheffler B.E."/>
            <person name="Wen L."/>
            <person name="Saski C.A."/>
            <person name="Grover C.E."/>
            <person name="Hu G."/>
            <person name="Conover J.L."/>
            <person name="Carlson J.W."/>
            <person name="Shu S."/>
            <person name="Boston L.B."/>
            <person name="Williams M."/>
            <person name="Peterson D.G."/>
            <person name="McGee K."/>
            <person name="Jones D.C."/>
            <person name="Wendel J.F."/>
            <person name="Stelly D.M."/>
            <person name="Grimwood J."/>
            <person name="Schmutz J."/>
        </authorList>
    </citation>
    <scope>NUCLEOTIDE SEQUENCE [LARGE SCALE GENOMIC DNA]</scope>
    <source>
        <strain evidence="2">cv. TM-1</strain>
    </source>
</reference>
<dbReference type="InterPro" id="IPR029480">
    <property type="entry name" value="Transpos_assoc"/>
</dbReference>
<evidence type="ECO:0000259" key="1">
    <source>
        <dbReference type="Pfam" id="PF13963"/>
    </source>
</evidence>
<organism evidence="2 3">
    <name type="scientific">Gossypium hirsutum</name>
    <name type="common">Upland cotton</name>
    <name type="synonym">Gossypium mexicanum</name>
    <dbReference type="NCBI Taxonomy" id="3635"/>
    <lineage>
        <taxon>Eukaryota</taxon>
        <taxon>Viridiplantae</taxon>
        <taxon>Streptophyta</taxon>
        <taxon>Embryophyta</taxon>
        <taxon>Tracheophyta</taxon>
        <taxon>Spermatophyta</taxon>
        <taxon>Magnoliopsida</taxon>
        <taxon>eudicotyledons</taxon>
        <taxon>Gunneridae</taxon>
        <taxon>Pentapetalae</taxon>
        <taxon>rosids</taxon>
        <taxon>malvids</taxon>
        <taxon>Malvales</taxon>
        <taxon>Malvaceae</taxon>
        <taxon>Malvoideae</taxon>
        <taxon>Gossypium</taxon>
    </lineage>
</organism>
<evidence type="ECO:0000313" key="2">
    <source>
        <dbReference type="Proteomes" id="UP000818029"/>
    </source>
</evidence>
<dbReference type="RefSeq" id="XP_040965160.1">
    <property type="nucleotide sequence ID" value="XM_041109226.1"/>
</dbReference>
<proteinExistence type="predicted"/>
<dbReference type="Pfam" id="PF02992">
    <property type="entry name" value="Transposase_21"/>
    <property type="match status" value="1"/>
</dbReference>
<gene>
    <name evidence="3" type="primary">LOC121225153</name>
</gene>
<sequence length="381" mass="44354">MDRSWMNLSRVSNGYRNGVQTFLNFAFQYASQENMILCLCKNCVNINWHYREVVYEHLIVDGFVRGYKQWLFHGECPPSTSSSRMDVTYPDTAYHQSDRGDDMEGMLWDAFNMHNYGVQSFPADFVASDDCNIGGNVFTEPESSVRHEEPNGEAAKFYELLNDMNEELYEGSKFSKLSFCIRFFQLKCLGWWTGNSLTMLLEFLREMFPFAKISQSCKYMKKMIKDLGLGYTKIHSCPNDCMLYWGDRRNQQCCHVCGQSRWINRNTKDENDDENDAQPRKKPVKILRYFSLIPKLQRLFMSLKTAESMTWHHDGRTDDGLLRHPTDSLAWKSFDNKFPSFASDPRSVRLGLASDGFNPYKIMSIAYSTWPVVLVPYNLPP</sequence>
<reference evidence="3" key="2">
    <citation type="submission" date="2025-08" db="UniProtKB">
        <authorList>
            <consortium name="RefSeq"/>
        </authorList>
    </citation>
    <scope>IDENTIFICATION</scope>
</reference>
<dbReference type="Proteomes" id="UP000818029">
    <property type="component" value="Chromosome D13"/>
</dbReference>
<accession>A0ABM3BDP4</accession>
<dbReference type="PANTHER" id="PTHR10775:SF173">
    <property type="match status" value="1"/>
</dbReference>
<dbReference type="PANTHER" id="PTHR10775">
    <property type="entry name" value="OS08G0208400 PROTEIN"/>
    <property type="match status" value="1"/>
</dbReference>
<dbReference type="Pfam" id="PF13963">
    <property type="entry name" value="Transpos_assoc"/>
    <property type="match status" value="1"/>
</dbReference>
<protein>
    <recommendedName>
        <fullName evidence="1">Transposase-associated domain-containing protein</fullName>
    </recommendedName>
</protein>
<dbReference type="GeneID" id="121225153"/>
<feature type="domain" description="Transposase-associated" evidence="1">
    <location>
        <begin position="3"/>
        <end position="75"/>
    </location>
</feature>